<proteinExistence type="predicted"/>
<sequence length="190" mass="21462">MTTVLTSSSALSPSLPSFLSSMLFPELVRQVESSIVVRKPPPPIAKPWKVSVLWEVLPLLLDIIEPMSRGRAIDGNLPIGDIRAEYGKICRLRELICEGMGGMETLPVEDRLEMEQCFLCELWEVDRMCELEVANLLDANRSKTRRPCGMCWRGGPRRVGCDSWWVDFCQLLGVVERCLLDGELQTQLLL</sequence>
<accession>A0A8K0XMB3</accession>
<comment type="caution">
    <text evidence="1">The sequence shown here is derived from an EMBL/GenBank/DDBJ whole genome shotgun (WGS) entry which is preliminary data.</text>
</comment>
<dbReference type="Proteomes" id="UP000813824">
    <property type="component" value="Unassembled WGS sequence"/>
</dbReference>
<dbReference type="AlphaFoldDB" id="A0A8K0XMB3"/>
<reference evidence="1" key="1">
    <citation type="journal article" date="2021" name="New Phytol.">
        <title>Evolutionary innovations through gain and loss of genes in the ectomycorrhizal Boletales.</title>
        <authorList>
            <person name="Wu G."/>
            <person name="Miyauchi S."/>
            <person name="Morin E."/>
            <person name="Kuo A."/>
            <person name="Drula E."/>
            <person name="Varga T."/>
            <person name="Kohler A."/>
            <person name="Feng B."/>
            <person name="Cao Y."/>
            <person name="Lipzen A."/>
            <person name="Daum C."/>
            <person name="Hundley H."/>
            <person name="Pangilinan J."/>
            <person name="Johnson J."/>
            <person name="Barry K."/>
            <person name="LaButti K."/>
            <person name="Ng V."/>
            <person name="Ahrendt S."/>
            <person name="Min B."/>
            <person name="Choi I.G."/>
            <person name="Park H."/>
            <person name="Plett J.M."/>
            <person name="Magnuson J."/>
            <person name="Spatafora J.W."/>
            <person name="Nagy L.G."/>
            <person name="Henrissat B."/>
            <person name="Grigoriev I.V."/>
            <person name="Yang Z.L."/>
            <person name="Xu J."/>
            <person name="Martin F.M."/>
        </authorList>
    </citation>
    <scope>NUCLEOTIDE SEQUENCE</scope>
    <source>
        <strain evidence="1">KKN 215</strain>
    </source>
</reference>
<keyword evidence="2" id="KW-1185">Reference proteome</keyword>
<organism evidence="1 2">
    <name type="scientific">Cristinia sonorae</name>
    <dbReference type="NCBI Taxonomy" id="1940300"/>
    <lineage>
        <taxon>Eukaryota</taxon>
        <taxon>Fungi</taxon>
        <taxon>Dikarya</taxon>
        <taxon>Basidiomycota</taxon>
        <taxon>Agaricomycotina</taxon>
        <taxon>Agaricomycetes</taxon>
        <taxon>Agaricomycetidae</taxon>
        <taxon>Agaricales</taxon>
        <taxon>Pleurotineae</taxon>
        <taxon>Stephanosporaceae</taxon>
        <taxon>Cristinia</taxon>
    </lineage>
</organism>
<evidence type="ECO:0000313" key="2">
    <source>
        <dbReference type="Proteomes" id="UP000813824"/>
    </source>
</evidence>
<name>A0A8K0XMB3_9AGAR</name>
<gene>
    <name evidence="1" type="ORF">BXZ70DRAFT_949358</name>
</gene>
<evidence type="ECO:0000313" key="1">
    <source>
        <dbReference type="EMBL" id="KAH8093194.1"/>
    </source>
</evidence>
<protein>
    <submittedName>
        <fullName evidence="1">Uncharacterized protein</fullName>
    </submittedName>
</protein>
<dbReference type="EMBL" id="JAEVFJ010000029">
    <property type="protein sequence ID" value="KAH8093194.1"/>
    <property type="molecule type" value="Genomic_DNA"/>
</dbReference>